<dbReference type="RefSeq" id="WP_169818219.1">
    <property type="nucleotide sequence ID" value="NZ_JBHSHK010000003.1"/>
</dbReference>
<reference evidence="1 2" key="1">
    <citation type="submission" date="2014-12" db="EMBL/GenBank/DDBJ databases">
        <title>Draft genome sequences of 29 type strains of Enterococci.</title>
        <authorList>
            <person name="Zhong Z."/>
            <person name="Sun Z."/>
            <person name="Liu W."/>
            <person name="Zhang W."/>
            <person name="Zhang H."/>
        </authorList>
    </citation>
    <scope>NUCLEOTIDE SEQUENCE [LARGE SCALE GENOMIC DNA]</scope>
    <source>
        <strain evidence="1 2">DSM 17122</strain>
    </source>
</reference>
<evidence type="ECO:0000313" key="1">
    <source>
        <dbReference type="EMBL" id="OJG40644.1"/>
    </source>
</evidence>
<dbReference type="Proteomes" id="UP000182077">
    <property type="component" value="Unassembled WGS sequence"/>
</dbReference>
<accession>A0A1L8T945</accession>
<comment type="caution">
    <text evidence="1">The sequence shown here is derived from an EMBL/GenBank/DDBJ whole genome shotgun (WGS) entry which is preliminary data.</text>
</comment>
<proteinExistence type="predicted"/>
<keyword evidence="2" id="KW-1185">Reference proteome</keyword>
<evidence type="ECO:0000313" key="2">
    <source>
        <dbReference type="Proteomes" id="UP000182077"/>
    </source>
</evidence>
<name>A0A1L8T945_9ENTE</name>
<organism evidence="1 2">
    <name type="scientific">Enterococcus hermanniensis</name>
    <dbReference type="NCBI Taxonomy" id="249189"/>
    <lineage>
        <taxon>Bacteria</taxon>
        <taxon>Bacillati</taxon>
        <taxon>Bacillota</taxon>
        <taxon>Bacilli</taxon>
        <taxon>Lactobacillales</taxon>
        <taxon>Enterococcaceae</taxon>
        <taxon>Enterococcus</taxon>
    </lineage>
</organism>
<gene>
    <name evidence="1" type="ORF">RV04_GL001541</name>
</gene>
<dbReference type="AlphaFoldDB" id="A0A1L8T945"/>
<sequence length="48" mass="5780">MTVKELIEELEKIDDKSLEVHVTEMMVGEYYTHESYEVSIDKNKVFIW</sequence>
<protein>
    <submittedName>
        <fullName evidence="1">Uncharacterized protein</fullName>
    </submittedName>
</protein>
<dbReference type="EMBL" id="JXKQ01000038">
    <property type="protein sequence ID" value="OJG40644.1"/>
    <property type="molecule type" value="Genomic_DNA"/>
</dbReference>